<dbReference type="STRING" id="1042163.BRLA_c020790"/>
<proteinExistence type="predicted"/>
<protein>
    <recommendedName>
        <fullName evidence="1">SLH domain-containing protein</fullName>
    </recommendedName>
</protein>
<dbReference type="KEGG" id="blr:BRLA_c020790"/>
<gene>
    <name evidence="2" type="ORF">BRLA_c020790</name>
</gene>
<name>A0A075RA30_BRELA</name>
<dbReference type="InterPro" id="IPR001119">
    <property type="entry name" value="SLH_dom"/>
</dbReference>
<dbReference type="EMBL" id="CP007806">
    <property type="protein sequence ID" value="AIG26400.1"/>
    <property type="molecule type" value="Genomic_DNA"/>
</dbReference>
<evidence type="ECO:0000313" key="3">
    <source>
        <dbReference type="Proteomes" id="UP000005850"/>
    </source>
</evidence>
<dbReference type="eggNOG" id="ENOG5033RB4">
    <property type="taxonomic scope" value="Bacteria"/>
</dbReference>
<sequence length="350" mass="41269">MVRRWIDIDPLDWFYRDLLEATRLHLDGEGTQSFIDGMYYDAFEKGYERIVKRFVTVDGQQEFLIPDYKVHDDNPIFVIVHGVEVQPEKVENGKITLSNPMSGGIEVVCITFGKPKYKQEGCVYTPFSTCGENAVRMPSADVMKKSQYTFSLRLTPETCTVLGVKLKRKLVDIQPGDHPEQKIKEAIGFNRDVFVMHAGRVYLPYMYNGYPAKVTYTYKVGGKFKTTTDTVIVESSCVRYNDRFFPKVQLRRFEFMVFLQRMRRSFYNRFTDKEYKPNPYPTRYIADQDTFSGKWYESDVIDILEERFLDGCYAFPLYEDERFEPEECITRAEAIVFLNRFIEWAIERFR</sequence>
<feature type="domain" description="SLH" evidence="1">
    <location>
        <begin position="283"/>
        <end position="350"/>
    </location>
</feature>
<dbReference type="Proteomes" id="UP000005850">
    <property type="component" value="Chromosome"/>
</dbReference>
<accession>A0A075RA30</accession>
<organism evidence="2 3">
    <name type="scientific">Brevibacillus laterosporus LMG 15441</name>
    <dbReference type="NCBI Taxonomy" id="1042163"/>
    <lineage>
        <taxon>Bacteria</taxon>
        <taxon>Bacillati</taxon>
        <taxon>Bacillota</taxon>
        <taxon>Bacilli</taxon>
        <taxon>Bacillales</taxon>
        <taxon>Paenibacillaceae</taxon>
        <taxon>Brevibacillus</taxon>
    </lineage>
</organism>
<reference evidence="2 3" key="1">
    <citation type="journal article" date="2011" name="J. Bacteriol.">
        <title>Genome sequence of Brevibacillus laterosporus LMG 15441, a pathogen of invertebrates.</title>
        <authorList>
            <person name="Djukic M."/>
            <person name="Poehlein A."/>
            <person name="Thurmer A."/>
            <person name="Daniel R."/>
        </authorList>
    </citation>
    <scope>NUCLEOTIDE SEQUENCE [LARGE SCALE GENOMIC DNA]</scope>
    <source>
        <strain evidence="2 3">LMG 15441</strain>
    </source>
</reference>
<dbReference type="RefSeq" id="WP_003337257.1">
    <property type="nucleotide sequence ID" value="NZ_CP007806.1"/>
</dbReference>
<dbReference type="PROSITE" id="PS51272">
    <property type="entry name" value="SLH"/>
    <property type="match status" value="1"/>
</dbReference>
<evidence type="ECO:0000313" key="2">
    <source>
        <dbReference type="EMBL" id="AIG26400.1"/>
    </source>
</evidence>
<dbReference type="AlphaFoldDB" id="A0A075RA30"/>
<dbReference type="HOGENOM" id="CLU_775349_0_0_9"/>
<keyword evidence="3" id="KW-1185">Reference proteome</keyword>
<evidence type="ECO:0000259" key="1">
    <source>
        <dbReference type="PROSITE" id="PS51272"/>
    </source>
</evidence>